<feature type="chain" id="PRO_5039572989" evidence="2">
    <location>
        <begin position="21"/>
        <end position="492"/>
    </location>
</feature>
<feature type="region of interest" description="Disordered" evidence="1">
    <location>
        <begin position="25"/>
        <end position="54"/>
    </location>
</feature>
<feature type="compositionally biased region" description="Polar residues" evidence="1">
    <location>
        <begin position="27"/>
        <end position="47"/>
    </location>
</feature>
<dbReference type="OrthoDB" id="9798191at2"/>
<dbReference type="KEGG" id="cpy:Cphy_3317"/>
<reference evidence="4" key="1">
    <citation type="submission" date="2007-11" db="EMBL/GenBank/DDBJ databases">
        <title>Complete genome sequence of Clostridium phytofermentans ISDg.</title>
        <authorList>
            <person name="Leschine S.B."/>
            <person name="Warnick T.A."/>
            <person name="Blanchard J.L."/>
            <person name="Schnell D.J."/>
            <person name="Petit E.L."/>
            <person name="LaTouf W.G."/>
            <person name="Copeland A."/>
            <person name="Lucas S."/>
            <person name="Lapidus A."/>
            <person name="Barry K."/>
            <person name="Glavina del Rio T."/>
            <person name="Dalin E."/>
            <person name="Tice H."/>
            <person name="Pitluck S."/>
            <person name="Kiss H."/>
            <person name="Brettin T."/>
            <person name="Bruce D."/>
            <person name="Detter J.C."/>
            <person name="Han C."/>
            <person name="Kuske C."/>
            <person name="Schmutz J."/>
            <person name="Larimer F."/>
            <person name="Land M."/>
            <person name="Hauser L."/>
            <person name="Kyrpides N."/>
            <person name="Kim E.A."/>
            <person name="Richardson P."/>
        </authorList>
    </citation>
    <scope>NUCLEOTIDE SEQUENCE [LARGE SCALE GENOMIC DNA]</scope>
    <source>
        <strain evidence="4">ATCC 700394 / DSM 18823 / ISDg</strain>
    </source>
</reference>
<evidence type="ECO:0000256" key="1">
    <source>
        <dbReference type="SAM" id="MobiDB-lite"/>
    </source>
</evidence>
<dbReference type="InterPro" id="IPR006059">
    <property type="entry name" value="SBP"/>
</dbReference>
<dbReference type="PANTHER" id="PTHR43649:SF16">
    <property type="entry name" value="SUGAR-BINDING LIPOPROTEIN"/>
    <property type="match status" value="1"/>
</dbReference>
<dbReference type="PANTHER" id="PTHR43649">
    <property type="entry name" value="ARABINOSE-BINDING PROTEIN-RELATED"/>
    <property type="match status" value="1"/>
</dbReference>
<evidence type="ECO:0000313" key="4">
    <source>
        <dbReference type="Proteomes" id="UP000000370"/>
    </source>
</evidence>
<keyword evidence="4" id="KW-1185">Reference proteome</keyword>
<gene>
    <name evidence="3" type="ordered locus">Cphy_3317</name>
</gene>
<feature type="signal peptide" evidence="2">
    <location>
        <begin position="1"/>
        <end position="20"/>
    </location>
</feature>
<dbReference type="Pfam" id="PF01547">
    <property type="entry name" value="SBP_bac_1"/>
    <property type="match status" value="1"/>
</dbReference>
<dbReference type="AlphaFoldDB" id="A9KSL9"/>
<dbReference type="RefSeq" id="WP_012201320.1">
    <property type="nucleotide sequence ID" value="NC_010001.1"/>
</dbReference>
<protein>
    <submittedName>
        <fullName evidence="3">Extracellular solute-binding protein family 1</fullName>
    </submittedName>
</protein>
<dbReference type="SUPFAM" id="SSF53850">
    <property type="entry name" value="Periplasmic binding protein-like II"/>
    <property type="match status" value="1"/>
</dbReference>
<evidence type="ECO:0000256" key="2">
    <source>
        <dbReference type="SAM" id="SignalP"/>
    </source>
</evidence>
<accession>A9KSL9</accession>
<dbReference type="Proteomes" id="UP000000370">
    <property type="component" value="Chromosome"/>
</dbReference>
<dbReference type="HOGENOM" id="CLU_031285_8_0_9"/>
<proteinExistence type="predicted"/>
<dbReference type="Gene3D" id="3.40.190.10">
    <property type="entry name" value="Periplasmic binding protein-like II"/>
    <property type="match status" value="1"/>
</dbReference>
<dbReference type="eggNOG" id="COG1653">
    <property type="taxonomic scope" value="Bacteria"/>
</dbReference>
<sequence length="492" mass="53557" precursor="true">MKRKMIGLLLCLTLAISLLSGCKKNDANSTSGDTKPTDAAKQTNTPVPTKEASNPVEKKIQLKLGIWPEDTLTDDINMHKEFVKRFNETHPNVEVVPAYYKYAVDTFVPKAESGNLPTIFESWYTEPQKLIAGGFVADITDNLQKRGWLDTLNPSIRDLLSKDGRIYGIPRDGYALGLMLNVELFEEAGLVDANGYPIYPKTWDELAETAKKIKDATGMAGICILAKDGAGGWHFSNIAWAFGATLTKDNGDGTFTANVDSAEAIAAMQYVKDLRWKYDVLTPDPINEDWGTGFANLGVGTAAMYIAANDAVNQPTQVNGLPVDKLAMCALPAGPNGAQYSLSGGTPYMFSKDATSEEIDAALDYLEIMGKAPVATDEAIAGMKADAENRVANGVPVIPRFPCWIVQKVLDAESQIIKDYGNVDPKMFESYFNATKQSGNLRMEEPGSAQDLYAELTKVLQAVVTDKDADVAALMQKANANYQSILDDLFKK</sequence>
<dbReference type="EMBL" id="CP000885">
    <property type="protein sequence ID" value="ABX43671.1"/>
    <property type="molecule type" value="Genomic_DNA"/>
</dbReference>
<dbReference type="STRING" id="357809.Cphy_3317"/>
<keyword evidence="2" id="KW-0732">Signal</keyword>
<dbReference type="PROSITE" id="PS51257">
    <property type="entry name" value="PROKAR_LIPOPROTEIN"/>
    <property type="match status" value="1"/>
</dbReference>
<organism evidence="3 4">
    <name type="scientific">Lachnoclostridium phytofermentans (strain ATCC 700394 / DSM 18823 / ISDg)</name>
    <name type="common">Clostridium phytofermentans</name>
    <dbReference type="NCBI Taxonomy" id="357809"/>
    <lineage>
        <taxon>Bacteria</taxon>
        <taxon>Bacillati</taxon>
        <taxon>Bacillota</taxon>
        <taxon>Clostridia</taxon>
        <taxon>Lachnospirales</taxon>
        <taxon>Lachnospiraceae</taxon>
    </lineage>
</organism>
<evidence type="ECO:0000313" key="3">
    <source>
        <dbReference type="EMBL" id="ABX43671.1"/>
    </source>
</evidence>
<name>A9KSL9_LACP7</name>
<dbReference type="InterPro" id="IPR050490">
    <property type="entry name" value="Bact_solute-bd_prot1"/>
</dbReference>